<dbReference type="Proteomes" id="UP000821845">
    <property type="component" value="Chromosome 1"/>
</dbReference>
<organism evidence="1 2">
    <name type="scientific">Hyalomma asiaticum</name>
    <name type="common">Tick</name>
    <dbReference type="NCBI Taxonomy" id="266040"/>
    <lineage>
        <taxon>Eukaryota</taxon>
        <taxon>Metazoa</taxon>
        <taxon>Ecdysozoa</taxon>
        <taxon>Arthropoda</taxon>
        <taxon>Chelicerata</taxon>
        <taxon>Arachnida</taxon>
        <taxon>Acari</taxon>
        <taxon>Parasitiformes</taxon>
        <taxon>Ixodida</taxon>
        <taxon>Ixodoidea</taxon>
        <taxon>Ixodidae</taxon>
        <taxon>Hyalomminae</taxon>
        <taxon>Hyalomma</taxon>
    </lineage>
</organism>
<protein>
    <submittedName>
        <fullName evidence="1">Uncharacterized protein</fullName>
    </submittedName>
</protein>
<gene>
    <name evidence="1" type="ORF">HPB50_002352</name>
</gene>
<name>A0ACB7T9R3_HYAAI</name>
<accession>A0ACB7T9R3</accession>
<sequence>MSSGEATYIIVNNEVKQPERAELANTLFRATALLAGSPANSRESGKNRDALLPAKFRRWTASRVCYYYTVQPPGASGSAPGKLERTQEWRCHAALGREWYGRTAVLSGARNKDGATIMVVTITALQRGDYTTANPCPTTKLRQLLTWDLFPARLFRRVQIFTQPLNSKSSYILRQSVQAKL</sequence>
<evidence type="ECO:0000313" key="2">
    <source>
        <dbReference type="Proteomes" id="UP000821845"/>
    </source>
</evidence>
<reference evidence="1" key="1">
    <citation type="submission" date="2020-05" db="EMBL/GenBank/DDBJ databases">
        <title>Large-scale comparative analyses of tick genomes elucidate their genetic diversity and vector capacities.</title>
        <authorList>
            <person name="Jia N."/>
            <person name="Wang J."/>
            <person name="Shi W."/>
            <person name="Du L."/>
            <person name="Sun Y."/>
            <person name="Zhan W."/>
            <person name="Jiang J."/>
            <person name="Wang Q."/>
            <person name="Zhang B."/>
            <person name="Ji P."/>
            <person name="Sakyi L.B."/>
            <person name="Cui X."/>
            <person name="Yuan T."/>
            <person name="Jiang B."/>
            <person name="Yang W."/>
            <person name="Lam T.T.-Y."/>
            <person name="Chang Q."/>
            <person name="Ding S."/>
            <person name="Wang X."/>
            <person name="Zhu J."/>
            <person name="Ruan X."/>
            <person name="Zhao L."/>
            <person name="Wei J."/>
            <person name="Que T."/>
            <person name="Du C."/>
            <person name="Cheng J."/>
            <person name="Dai P."/>
            <person name="Han X."/>
            <person name="Huang E."/>
            <person name="Gao Y."/>
            <person name="Liu J."/>
            <person name="Shao H."/>
            <person name="Ye R."/>
            <person name="Li L."/>
            <person name="Wei W."/>
            <person name="Wang X."/>
            <person name="Wang C."/>
            <person name="Yang T."/>
            <person name="Huo Q."/>
            <person name="Li W."/>
            <person name="Guo W."/>
            <person name="Chen H."/>
            <person name="Zhou L."/>
            <person name="Ni X."/>
            <person name="Tian J."/>
            <person name="Zhou Y."/>
            <person name="Sheng Y."/>
            <person name="Liu T."/>
            <person name="Pan Y."/>
            <person name="Xia L."/>
            <person name="Li J."/>
            <person name="Zhao F."/>
            <person name="Cao W."/>
        </authorList>
    </citation>
    <scope>NUCLEOTIDE SEQUENCE</scope>
    <source>
        <strain evidence="1">Hyas-2018</strain>
    </source>
</reference>
<comment type="caution">
    <text evidence="1">The sequence shown here is derived from an EMBL/GenBank/DDBJ whole genome shotgun (WGS) entry which is preliminary data.</text>
</comment>
<keyword evidence="2" id="KW-1185">Reference proteome</keyword>
<evidence type="ECO:0000313" key="1">
    <source>
        <dbReference type="EMBL" id="KAH6944222.1"/>
    </source>
</evidence>
<dbReference type="EMBL" id="CM023481">
    <property type="protein sequence ID" value="KAH6944222.1"/>
    <property type="molecule type" value="Genomic_DNA"/>
</dbReference>
<proteinExistence type="predicted"/>